<dbReference type="EMBL" id="JANIBJ010000039">
    <property type="protein sequence ID" value="MCQ8105826.1"/>
    <property type="molecule type" value="Genomic_DNA"/>
</dbReference>
<dbReference type="RefSeq" id="WP_256603858.1">
    <property type="nucleotide sequence ID" value="NZ_JANIBJ010000039.1"/>
</dbReference>
<evidence type="ECO:0008006" key="4">
    <source>
        <dbReference type="Google" id="ProtNLM"/>
    </source>
</evidence>
<keyword evidence="1" id="KW-1133">Transmembrane helix</keyword>
<reference evidence="2 3" key="1">
    <citation type="submission" date="2022-07" db="EMBL/GenBank/DDBJ databases">
        <title>Methylomonas rivi sp. nov., Methylomonas rosea sp. nov., Methylomonas aureus sp. nov. and Methylomonas subterranea sp. nov., four novel methanotrophs isolated from a freshwater creek and the deep terrestrial subsurface.</title>
        <authorList>
            <person name="Abin C."/>
            <person name="Sankaranarayanan K."/>
            <person name="Garner C."/>
            <person name="Sindelar R."/>
            <person name="Kotary K."/>
            <person name="Garner R."/>
            <person name="Barclay S."/>
            <person name="Lawson P."/>
            <person name="Krumholz L."/>
        </authorList>
    </citation>
    <scope>NUCLEOTIDE SEQUENCE [LARGE SCALE GENOMIC DNA]</scope>
    <source>
        <strain evidence="2 3">SURF-2</strain>
    </source>
</reference>
<proteinExistence type="predicted"/>
<keyword evidence="1" id="KW-0472">Membrane</keyword>
<keyword evidence="3" id="KW-1185">Reference proteome</keyword>
<accession>A0ABT1TKT6</accession>
<evidence type="ECO:0000313" key="3">
    <source>
        <dbReference type="Proteomes" id="UP001524499"/>
    </source>
</evidence>
<protein>
    <recommendedName>
        <fullName evidence="4">Nicotinamide mononucleotide transporter</fullName>
    </recommendedName>
</protein>
<dbReference type="Proteomes" id="UP001524499">
    <property type="component" value="Unassembled WGS sequence"/>
</dbReference>
<evidence type="ECO:0000256" key="1">
    <source>
        <dbReference type="SAM" id="Phobius"/>
    </source>
</evidence>
<organism evidence="2 3">
    <name type="scientific">Methylomonas subterranea</name>
    <dbReference type="NCBI Taxonomy" id="2952225"/>
    <lineage>
        <taxon>Bacteria</taxon>
        <taxon>Pseudomonadati</taxon>
        <taxon>Pseudomonadota</taxon>
        <taxon>Gammaproteobacteria</taxon>
        <taxon>Methylococcales</taxon>
        <taxon>Methylococcaceae</taxon>
        <taxon>Methylomonas</taxon>
    </lineage>
</organism>
<gene>
    <name evidence="2" type="ORF">NP590_17080</name>
</gene>
<feature type="transmembrane region" description="Helical" evidence="1">
    <location>
        <begin position="57"/>
        <end position="79"/>
    </location>
</feature>
<keyword evidence="1" id="KW-0812">Transmembrane</keyword>
<comment type="caution">
    <text evidence="2">The sequence shown here is derived from an EMBL/GenBank/DDBJ whole genome shotgun (WGS) entry which is preliminary data.</text>
</comment>
<name>A0ABT1TKT6_9GAMM</name>
<sequence>MAIMVTRRLAAVGWFGSFTALAGSLLLALNTAYSGYGFVAFLVSNFAWIYHGTKTRTWPLVVMQIGFTVTSVLGLRNWFF</sequence>
<evidence type="ECO:0000313" key="2">
    <source>
        <dbReference type="EMBL" id="MCQ8105826.1"/>
    </source>
</evidence>